<dbReference type="RefSeq" id="WP_260793570.1">
    <property type="nucleotide sequence ID" value="NZ_CP093313.1"/>
</dbReference>
<dbReference type="InterPro" id="IPR006603">
    <property type="entry name" value="PQ-loop_rpt"/>
</dbReference>
<evidence type="ECO:0000256" key="2">
    <source>
        <dbReference type="ARBA" id="ARBA00022692"/>
    </source>
</evidence>
<feature type="transmembrane region" description="Helical" evidence="5">
    <location>
        <begin position="35"/>
        <end position="57"/>
    </location>
</feature>
<proteinExistence type="predicted"/>
<dbReference type="KEGG" id="orp:MOP44_26350"/>
<dbReference type="Pfam" id="PF04193">
    <property type="entry name" value="PQ-loop"/>
    <property type="match status" value="1"/>
</dbReference>
<evidence type="ECO:0000313" key="6">
    <source>
        <dbReference type="EMBL" id="UWZ84066.1"/>
    </source>
</evidence>
<protein>
    <submittedName>
        <fullName evidence="6">PQ-loop domain-containing transporter</fullName>
    </submittedName>
</protein>
<dbReference type="Gene3D" id="1.20.1280.290">
    <property type="match status" value="1"/>
</dbReference>
<dbReference type="Proteomes" id="UP001059380">
    <property type="component" value="Chromosome"/>
</dbReference>
<evidence type="ECO:0000256" key="1">
    <source>
        <dbReference type="ARBA" id="ARBA00004141"/>
    </source>
</evidence>
<feature type="transmembrane region" description="Helical" evidence="5">
    <location>
        <begin position="63"/>
        <end position="84"/>
    </location>
</feature>
<evidence type="ECO:0000256" key="4">
    <source>
        <dbReference type="ARBA" id="ARBA00023136"/>
    </source>
</evidence>
<name>A0A9J7BQP7_9BACT</name>
<dbReference type="AlphaFoldDB" id="A0A9J7BQP7"/>
<sequence length="96" mass="10552">MKQFVAVIFGLGLLCNALLFVPQVIAVWRKKSDEGISLITFGGFSVLQAIGIVHGVYQRDLSLILGMAASLLSCGTVTLLTVFYRTRRIRSARYNS</sequence>
<keyword evidence="3 5" id="KW-1133">Transmembrane helix</keyword>
<feature type="transmembrane region" description="Helical" evidence="5">
    <location>
        <begin position="6"/>
        <end position="28"/>
    </location>
</feature>
<comment type="subcellular location">
    <subcellularLocation>
        <location evidence="1">Membrane</location>
        <topology evidence="1">Multi-pass membrane protein</topology>
    </subcellularLocation>
</comment>
<organism evidence="6 7">
    <name type="scientific">Occallatibacter riparius</name>
    <dbReference type="NCBI Taxonomy" id="1002689"/>
    <lineage>
        <taxon>Bacteria</taxon>
        <taxon>Pseudomonadati</taxon>
        <taxon>Acidobacteriota</taxon>
        <taxon>Terriglobia</taxon>
        <taxon>Terriglobales</taxon>
        <taxon>Acidobacteriaceae</taxon>
        <taxon>Occallatibacter</taxon>
    </lineage>
</organism>
<evidence type="ECO:0000256" key="3">
    <source>
        <dbReference type="ARBA" id="ARBA00022989"/>
    </source>
</evidence>
<dbReference type="EMBL" id="CP093313">
    <property type="protein sequence ID" value="UWZ84066.1"/>
    <property type="molecule type" value="Genomic_DNA"/>
</dbReference>
<accession>A0A9J7BQP7</accession>
<gene>
    <name evidence="6" type="ORF">MOP44_26350</name>
</gene>
<keyword evidence="7" id="KW-1185">Reference proteome</keyword>
<keyword evidence="2 5" id="KW-0812">Transmembrane</keyword>
<dbReference type="GO" id="GO:0016020">
    <property type="term" value="C:membrane"/>
    <property type="evidence" value="ECO:0007669"/>
    <property type="project" value="UniProtKB-SubCell"/>
</dbReference>
<evidence type="ECO:0000256" key="5">
    <source>
        <dbReference type="SAM" id="Phobius"/>
    </source>
</evidence>
<reference evidence="6" key="1">
    <citation type="submission" date="2021-04" db="EMBL/GenBank/DDBJ databases">
        <title>Phylogenetic analysis of Acidobacteriaceae.</title>
        <authorList>
            <person name="Qiu L."/>
            <person name="Zhang Q."/>
        </authorList>
    </citation>
    <scope>NUCLEOTIDE SEQUENCE</scope>
    <source>
        <strain evidence="6">DSM 25168</strain>
    </source>
</reference>
<evidence type="ECO:0000313" key="7">
    <source>
        <dbReference type="Proteomes" id="UP001059380"/>
    </source>
</evidence>
<keyword evidence="4 5" id="KW-0472">Membrane</keyword>